<dbReference type="Pfam" id="PF07715">
    <property type="entry name" value="Plug"/>
    <property type="match status" value="1"/>
</dbReference>
<evidence type="ECO:0000256" key="4">
    <source>
        <dbReference type="ARBA" id="ARBA00022692"/>
    </source>
</evidence>
<keyword evidence="16" id="KW-1185">Reference proteome</keyword>
<evidence type="ECO:0000256" key="8">
    <source>
        <dbReference type="ARBA" id="ARBA00023170"/>
    </source>
</evidence>
<dbReference type="Gene3D" id="2.40.170.20">
    <property type="entry name" value="TonB-dependent receptor, beta-barrel domain"/>
    <property type="match status" value="1"/>
</dbReference>
<evidence type="ECO:0000256" key="10">
    <source>
        <dbReference type="PROSITE-ProRule" id="PRU01360"/>
    </source>
</evidence>
<comment type="subcellular location">
    <subcellularLocation>
        <location evidence="1 10">Cell outer membrane</location>
        <topology evidence="1 10">Multi-pass membrane protein</topology>
    </subcellularLocation>
</comment>
<reference evidence="15 16" key="1">
    <citation type="submission" date="2023-09" db="EMBL/GenBank/DDBJ databases">
        <title>Novel taxa isolated from Blanes Bay.</title>
        <authorList>
            <person name="Rey-Velasco X."/>
            <person name="Lucena T."/>
        </authorList>
    </citation>
    <scope>NUCLEOTIDE SEQUENCE [LARGE SCALE GENOMIC DNA]</scope>
    <source>
        <strain evidence="15 16">S356</strain>
    </source>
</reference>
<dbReference type="EMBL" id="JAVTTO010000002">
    <property type="protein sequence ID" value="MDT7831685.1"/>
    <property type="molecule type" value="Genomic_DNA"/>
</dbReference>
<evidence type="ECO:0000313" key="15">
    <source>
        <dbReference type="EMBL" id="MDT7831685.1"/>
    </source>
</evidence>
<evidence type="ECO:0000259" key="13">
    <source>
        <dbReference type="Pfam" id="PF00593"/>
    </source>
</evidence>
<evidence type="ECO:0000256" key="12">
    <source>
        <dbReference type="SAM" id="SignalP"/>
    </source>
</evidence>
<feature type="domain" description="TonB-dependent receptor-like beta-barrel" evidence="13">
    <location>
        <begin position="209"/>
        <end position="618"/>
    </location>
</feature>
<dbReference type="InterPro" id="IPR012910">
    <property type="entry name" value="Plug_dom"/>
</dbReference>
<evidence type="ECO:0000256" key="7">
    <source>
        <dbReference type="ARBA" id="ARBA00023136"/>
    </source>
</evidence>
<keyword evidence="5 12" id="KW-0732">Signal</keyword>
<dbReference type="Pfam" id="PF00593">
    <property type="entry name" value="TonB_dep_Rec_b-barrel"/>
    <property type="match status" value="1"/>
</dbReference>
<dbReference type="InterPro" id="IPR039426">
    <property type="entry name" value="TonB-dep_rcpt-like"/>
</dbReference>
<accession>A0ABU3LD97</accession>
<dbReference type="RefSeq" id="WP_349240943.1">
    <property type="nucleotide sequence ID" value="NZ_JAVTTO010000002.1"/>
</dbReference>
<protein>
    <submittedName>
        <fullName evidence="15">TonB-dependent receptor</fullName>
    </submittedName>
</protein>
<feature type="signal peptide" evidence="12">
    <location>
        <begin position="1"/>
        <end position="22"/>
    </location>
</feature>
<evidence type="ECO:0000256" key="3">
    <source>
        <dbReference type="ARBA" id="ARBA00022452"/>
    </source>
</evidence>
<keyword evidence="8 15" id="KW-0675">Receptor</keyword>
<dbReference type="PROSITE" id="PS52016">
    <property type="entry name" value="TONB_DEPENDENT_REC_3"/>
    <property type="match status" value="1"/>
</dbReference>
<dbReference type="SUPFAM" id="SSF56935">
    <property type="entry name" value="Porins"/>
    <property type="match status" value="1"/>
</dbReference>
<dbReference type="PANTHER" id="PTHR30069">
    <property type="entry name" value="TONB-DEPENDENT OUTER MEMBRANE RECEPTOR"/>
    <property type="match status" value="1"/>
</dbReference>
<comment type="caution">
    <text evidence="15">The sequence shown here is derived from an EMBL/GenBank/DDBJ whole genome shotgun (WGS) entry which is preliminary data.</text>
</comment>
<keyword evidence="3 10" id="KW-1134">Transmembrane beta strand</keyword>
<evidence type="ECO:0000256" key="9">
    <source>
        <dbReference type="ARBA" id="ARBA00023237"/>
    </source>
</evidence>
<keyword evidence="6 11" id="KW-0798">TonB box</keyword>
<keyword evidence="9 10" id="KW-0998">Cell outer membrane</keyword>
<name>A0ABU3LD97_9FLAO</name>
<dbReference type="InterPro" id="IPR036942">
    <property type="entry name" value="Beta-barrel_TonB_sf"/>
</dbReference>
<dbReference type="InterPro" id="IPR037066">
    <property type="entry name" value="Plug_dom_sf"/>
</dbReference>
<organism evidence="15 16">
    <name type="scientific">Asprobacillus argus</name>
    <dbReference type="NCBI Taxonomy" id="3076534"/>
    <lineage>
        <taxon>Bacteria</taxon>
        <taxon>Pseudomonadati</taxon>
        <taxon>Bacteroidota</taxon>
        <taxon>Flavobacteriia</taxon>
        <taxon>Flavobacteriales</taxon>
        <taxon>Flavobacteriaceae</taxon>
        <taxon>Asprobacillus</taxon>
    </lineage>
</organism>
<comment type="similarity">
    <text evidence="10 11">Belongs to the TonB-dependent receptor family.</text>
</comment>
<evidence type="ECO:0000256" key="2">
    <source>
        <dbReference type="ARBA" id="ARBA00022448"/>
    </source>
</evidence>
<dbReference type="Gene3D" id="2.170.130.10">
    <property type="entry name" value="TonB-dependent receptor, plug domain"/>
    <property type="match status" value="1"/>
</dbReference>
<evidence type="ECO:0000313" key="16">
    <source>
        <dbReference type="Proteomes" id="UP001257277"/>
    </source>
</evidence>
<evidence type="ECO:0000256" key="1">
    <source>
        <dbReference type="ARBA" id="ARBA00004571"/>
    </source>
</evidence>
<feature type="chain" id="PRO_5046000416" evidence="12">
    <location>
        <begin position="23"/>
        <end position="644"/>
    </location>
</feature>
<keyword evidence="4 10" id="KW-0812">Transmembrane</keyword>
<feature type="domain" description="TonB-dependent receptor plug" evidence="14">
    <location>
        <begin position="50"/>
        <end position="159"/>
    </location>
</feature>
<gene>
    <name evidence="15" type="ORF">RQM59_04795</name>
</gene>
<dbReference type="PANTHER" id="PTHR30069:SF29">
    <property type="entry name" value="HEMOGLOBIN AND HEMOGLOBIN-HAPTOGLOBIN-BINDING PROTEIN 1-RELATED"/>
    <property type="match status" value="1"/>
</dbReference>
<evidence type="ECO:0000259" key="14">
    <source>
        <dbReference type="Pfam" id="PF07715"/>
    </source>
</evidence>
<evidence type="ECO:0000256" key="11">
    <source>
        <dbReference type="RuleBase" id="RU003357"/>
    </source>
</evidence>
<proteinExistence type="inferred from homology"/>
<evidence type="ECO:0000256" key="5">
    <source>
        <dbReference type="ARBA" id="ARBA00022729"/>
    </source>
</evidence>
<dbReference type="InterPro" id="IPR000531">
    <property type="entry name" value="Beta-barrel_TonB"/>
</dbReference>
<dbReference type="Proteomes" id="UP001257277">
    <property type="component" value="Unassembled WGS sequence"/>
</dbReference>
<keyword evidence="2 10" id="KW-0813">Transport</keyword>
<keyword evidence="7 10" id="KW-0472">Membrane</keyword>
<evidence type="ECO:0000256" key="6">
    <source>
        <dbReference type="ARBA" id="ARBA00023077"/>
    </source>
</evidence>
<sequence length="644" mass="71798">MKKQHVIVGVVAACLLCTNLSAQEKKQDKKEKREVLDEVVVSATKFESKKENTGKVIYKITQKDILNNTGKTVLDLLNNVPGIEIKGLNTNPSEPRSTYVRGGRSRQVLVLIDGVPVSDPSGINQEYDLRLLSLNQIESIEVLKGASSTLYGTGAATGVINITLKKSSKKSFKVGYEVSLGTNNTAESSNNALSDKSGNLYISGTSDKVNYLASVNVTGVNGMSSARSNTATVFENDPFSSTNAMFKLGYEVNEDISVEAFLNYDTFDFDYDAGNYADATVNNGENKQIRFGIRPRLKYDNGEFYALATVNKIERVNVNTSTFLSEGRSVNVDLVNKFSFAEDQFQLITGFNYQEHSNNTVSPFGNIDKDVANFKTNDPYASMVYISDFGLSATAGARYNMHSEYGNHLVYDANVSYNVFEDKDYNLRLLSSYSSAFIAPSTYQLFSAFGNTDLKPETSKTVEFGFNSSYKDWLDFNVVYFDRTEEDAFVFQGLSVPPFGIYMNSTSEIKVNGIESEITIRPIDNVRLLIGYTYTNKDQDVDYIPENKIVATAEVSVIKNTFVSLVYRNTGERLARYFDSTTFMTVSQNLPSYQLLDFNVNYKVLDGTITLFGAVTNLFNEDYEDIIGYSTRGRNYKLGMRLQL</sequence>